<dbReference type="InterPro" id="IPR050469">
    <property type="entry name" value="Diguanylate_Cyclase"/>
</dbReference>
<dbReference type="GO" id="GO:0005886">
    <property type="term" value="C:plasma membrane"/>
    <property type="evidence" value="ECO:0007669"/>
    <property type="project" value="TreeGrafter"/>
</dbReference>
<keyword evidence="5" id="KW-1185">Reference proteome</keyword>
<sequence>MFDDDHETTVIRVPGQAEQQETGAGGAGCLVVIYGQGLGRLIPLDGHVLGIGRDPANRVVVEQESVSRRHCEIRVRDGQAFLQDLGSTNGTYLNDSEIHPPREELLRSGDLLKVGGTIFKYLGAGSVEASYHEEIYRMAIVDGLTEVNNRRYLLEFLDREMARCNRHDRPLSLLVFDLDHFKQINDTHGHLAGDAVLRELSLSVKRLMRKEELLARFGGDEFVVVLPESTAEQARAFSQRLLTLVGSLRIVFEKREIPVSISIGIASMSPRFTEPALFIEEADANLLAAKRYGRGRAIG</sequence>
<dbReference type="GO" id="GO:1902201">
    <property type="term" value="P:negative regulation of bacterial-type flagellum-dependent cell motility"/>
    <property type="evidence" value="ECO:0007669"/>
    <property type="project" value="TreeGrafter"/>
</dbReference>
<evidence type="ECO:0000259" key="3">
    <source>
        <dbReference type="PROSITE" id="PS50887"/>
    </source>
</evidence>
<dbReference type="Proteomes" id="UP000055590">
    <property type="component" value="Chromosome"/>
</dbReference>
<dbReference type="SUPFAM" id="SSF49879">
    <property type="entry name" value="SMAD/FHA domain"/>
    <property type="match status" value="1"/>
</dbReference>
<accession>A0A0K1P7Z9</accession>
<dbReference type="STRING" id="1391653.AKJ08_0024"/>
<dbReference type="CDD" id="cd01949">
    <property type="entry name" value="GGDEF"/>
    <property type="match status" value="1"/>
</dbReference>
<dbReference type="InterPro" id="IPR043128">
    <property type="entry name" value="Rev_trsase/Diguanyl_cyclase"/>
</dbReference>
<dbReference type="SMART" id="SM00267">
    <property type="entry name" value="GGDEF"/>
    <property type="match status" value="1"/>
</dbReference>
<protein>
    <recommendedName>
        <fullName evidence="1">diguanylate cyclase</fullName>
        <ecNumber evidence="1">2.7.7.65</ecNumber>
    </recommendedName>
</protein>
<evidence type="ECO:0000313" key="5">
    <source>
        <dbReference type="Proteomes" id="UP000055590"/>
    </source>
</evidence>
<dbReference type="RefSeq" id="WP_082342472.1">
    <property type="nucleotide sequence ID" value="NZ_CP012332.1"/>
</dbReference>
<gene>
    <name evidence="4" type="ORF">AKJ08_0024</name>
</gene>
<name>A0A0K1P7Z9_9BACT</name>
<dbReference type="GO" id="GO:0043709">
    <property type="term" value="P:cell adhesion involved in single-species biofilm formation"/>
    <property type="evidence" value="ECO:0007669"/>
    <property type="project" value="TreeGrafter"/>
</dbReference>
<evidence type="ECO:0000259" key="2">
    <source>
        <dbReference type="PROSITE" id="PS50006"/>
    </source>
</evidence>
<evidence type="ECO:0000313" key="4">
    <source>
        <dbReference type="EMBL" id="AKU89637.1"/>
    </source>
</evidence>
<dbReference type="InterPro" id="IPR000160">
    <property type="entry name" value="GGDEF_dom"/>
</dbReference>
<feature type="domain" description="GGDEF" evidence="3">
    <location>
        <begin position="169"/>
        <end position="299"/>
    </location>
</feature>
<dbReference type="Gene3D" id="2.60.200.20">
    <property type="match status" value="1"/>
</dbReference>
<dbReference type="SMART" id="SM00240">
    <property type="entry name" value="FHA"/>
    <property type="match status" value="1"/>
</dbReference>
<dbReference type="AlphaFoldDB" id="A0A0K1P7Z9"/>
<dbReference type="EMBL" id="CP012332">
    <property type="protein sequence ID" value="AKU89637.1"/>
    <property type="molecule type" value="Genomic_DNA"/>
</dbReference>
<dbReference type="PATRIC" id="fig|1391653.3.peg.22"/>
<dbReference type="InterPro" id="IPR000253">
    <property type="entry name" value="FHA_dom"/>
</dbReference>
<dbReference type="GO" id="GO:0052621">
    <property type="term" value="F:diguanylate cyclase activity"/>
    <property type="evidence" value="ECO:0007669"/>
    <property type="project" value="UniProtKB-EC"/>
</dbReference>
<dbReference type="InterPro" id="IPR029787">
    <property type="entry name" value="Nucleotide_cyclase"/>
</dbReference>
<dbReference type="KEGG" id="vin:AKJ08_0024"/>
<dbReference type="CDD" id="cd00060">
    <property type="entry name" value="FHA"/>
    <property type="match status" value="1"/>
</dbReference>
<evidence type="ECO:0000256" key="1">
    <source>
        <dbReference type="ARBA" id="ARBA00012528"/>
    </source>
</evidence>
<dbReference type="PANTHER" id="PTHR45138">
    <property type="entry name" value="REGULATORY COMPONENTS OF SENSORY TRANSDUCTION SYSTEM"/>
    <property type="match status" value="1"/>
</dbReference>
<organism evidence="4 5">
    <name type="scientific">Vulgatibacter incomptus</name>
    <dbReference type="NCBI Taxonomy" id="1391653"/>
    <lineage>
        <taxon>Bacteria</taxon>
        <taxon>Pseudomonadati</taxon>
        <taxon>Myxococcota</taxon>
        <taxon>Myxococcia</taxon>
        <taxon>Myxococcales</taxon>
        <taxon>Cystobacterineae</taxon>
        <taxon>Vulgatibacteraceae</taxon>
        <taxon>Vulgatibacter</taxon>
    </lineage>
</organism>
<dbReference type="InterPro" id="IPR008984">
    <property type="entry name" value="SMAD_FHA_dom_sf"/>
</dbReference>
<dbReference type="FunFam" id="3.30.70.270:FF:000001">
    <property type="entry name" value="Diguanylate cyclase domain protein"/>
    <property type="match status" value="1"/>
</dbReference>
<dbReference type="SUPFAM" id="SSF55073">
    <property type="entry name" value="Nucleotide cyclase"/>
    <property type="match status" value="1"/>
</dbReference>
<proteinExistence type="predicted"/>
<dbReference type="OrthoDB" id="9783076at2"/>
<dbReference type="Pfam" id="PF00498">
    <property type="entry name" value="FHA"/>
    <property type="match status" value="1"/>
</dbReference>
<dbReference type="PROSITE" id="PS50006">
    <property type="entry name" value="FHA_DOMAIN"/>
    <property type="match status" value="1"/>
</dbReference>
<dbReference type="PANTHER" id="PTHR45138:SF24">
    <property type="entry name" value="DIGUANYLATE CYCLASE DGCC-RELATED"/>
    <property type="match status" value="1"/>
</dbReference>
<feature type="domain" description="FHA" evidence="2">
    <location>
        <begin position="49"/>
        <end position="98"/>
    </location>
</feature>
<dbReference type="Gene3D" id="3.30.70.270">
    <property type="match status" value="1"/>
</dbReference>
<reference evidence="4 5" key="1">
    <citation type="submission" date="2015-08" db="EMBL/GenBank/DDBJ databases">
        <authorList>
            <person name="Babu N.S."/>
            <person name="Beckwith C.J."/>
            <person name="Beseler K.G."/>
            <person name="Brison A."/>
            <person name="Carone J.V."/>
            <person name="Caskin T.P."/>
            <person name="Diamond M."/>
            <person name="Durham M.E."/>
            <person name="Foxe J.M."/>
            <person name="Go M."/>
            <person name="Henderson B.A."/>
            <person name="Jones I.B."/>
            <person name="McGettigan J.A."/>
            <person name="Micheletti S.J."/>
            <person name="Nasrallah M.E."/>
            <person name="Ortiz D."/>
            <person name="Piller C.R."/>
            <person name="Privatt S.R."/>
            <person name="Schneider S.L."/>
            <person name="Sharp S."/>
            <person name="Smith T.C."/>
            <person name="Stanton J.D."/>
            <person name="Ullery H.E."/>
            <person name="Wilson R.J."/>
            <person name="Serrano M.G."/>
            <person name="Buck G."/>
            <person name="Lee V."/>
            <person name="Wang Y."/>
            <person name="Carvalho R."/>
            <person name="Voegtly L."/>
            <person name="Shi R."/>
            <person name="Duckworth R."/>
            <person name="Johnson A."/>
            <person name="Loviza R."/>
            <person name="Walstead R."/>
            <person name="Shah Z."/>
            <person name="Kiflezghi M."/>
            <person name="Wade K."/>
            <person name="Ball S.L."/>
            <person name="Bradley K.W."/>
            <person name="Asai D.J."/>
            <person name="Bowman C.A."/>
            <person name="Russell D.A."/>
            <person name="Pope W.H."/>
            <person name="Jacobs-Sera D."/>
            <person name="Hendrix R.W."/>
            <person name="Hatfull G.F."/>
        </authorList>
    </citation>
    <scope>NUCLEOTIDE SEQUENCE [LARGE SCALE GENOMIC DNA]</scope>
    <source>
        <strain evidence="4 5">DSM 27710</strain>
    </source>
</reference>
<dbReference type="EC" id="2.7.7.65" evidence="1"/>
<dbReference type="PROSITE" id="PS50887">
    <property type="entry name" value="GGDEF"/>
    <property type="match status" value="1"/>
</dbReference>
<dbReference type="NCBIfam" id="TIGR00254">
    <property type="entry name" value="GGDEF"/>
    <property type="match status" value="1"/>
</dbReference>
<dbReference type="Pfam" id="PF00990">
    <property type="entry name" value="GGDEF"/>
    <property type="match status" value="1"/>
</dbReference>